<dbReference type="EMBL" id="NFEZ01000003">
    <property type="protein sequence ID" value="PLT46613.1"/>
    <property type="molecule type" value="Genomic_DNA"/>
</dbReference>
<evidence type="ECO:0000256" key="1">
    <source>
        <dbReference type="ARBA" id="ARBA00023002"/>
    </source>
</evidence>
<evidence type="ECO:0000313" key="4">
    <source>
        <dbReference type="Proteomes" id="UP000234789"/>
    </source>
</evidence>
<protein>
    <submittedName>
        <fullName evidence="3">Oxidoreductase, aldo/keto reductase family</fullName>
    </submittedName>
</protein>
<feature type="domain" description="NADP-dependent oxidoreductase" evidence="2">
    <location>
        <begin position="29"/>
        <end position="306"/>
    </location>
</feature>
<accession>A0A2N5N8G2</accession>
<dbReference type="GO" id="GO:0016491">
    <property type="term" value="F:oxidoreductase activity"/>
    <property type="evidence" value="ECO:0007669"/>
    <property type="project" value="UniProtKB-KW"/>
</dbReference>
<sequence>MIMKTISVKGVAKPISVLMKGSDYFTNDSYERAAANLDAFLAAGGNAIDTAHIYCGGQSETVIGRYMEERGNRSDIVILTKGSHHDESGPRVNAEAIRSDLLTSLERLRTDHIELYALHRDDHSVPVGAIVEALNEHIEAGRIGAIGGSNWTWQRLQEANDYAAAHGLTGFAFSSPNLSLAKAKEPFWAGCVSADEETLRWHEREQLPLFSWSSQARGFFTGRFGPEDTSNADLVRVFYSDANWERLRRAGELAAEKGVSTIQIALAYVLNQPFPTCALIGAQNPGELSSCRDGVEIALSPAELAWLDLQAETR</sequence>
<dbReference type="InterPro" id="IPR036812">
    <property type="entry name" value="NAD(P)_OxRdtase_dom_sf"/>
</dbReference>
<dbReference type="AlphaFoldDB" id="A0A2N5N8G2"/>
<proteinExistence type="predicted"/>
<name>A0A2N5N8G2_9BACL</name>
<dbReference type="Gene3D" id="3.20.20.100">
    <property type="entry name" value="NADP-dependent oxidoreductase domain"/>
    <property type="match status" value="1"/>
</dbReference>
<evidence type="ECO:0000313" key="3">
    <source>
        <dbReference type="EMBL" id="PLT46613.1"/>
    </source>
</evidence>
<gene>
    <name evidence="3" type="ORF">B8V81_0837</name>
</gene>
<organism evidence="3 4">
    <name type="scientific">Paenibacillus pasadenensis</name>
    <dbReference type="NCBI Taxonomy" id="217090"/>
    <lineage>
        <taxon>Bacteria</taxon>
        <taxon>Bacillati</taxon>
        <taxon>Bacillota</taxon>
        <taxon>Bacilli</taxon>
        <taxon>Bacillales</taxon>
        <taxon>Paenibacillaceae</taxon>
        <taxon>Paenibacillus</taxon>
    </lineage>
</organism>
<dbReference type="PANTHER" id="PTHR43364:SF4">
    <property type="entry name" value="NAD(P)-LINKED OXIDOREDUCTASE SUPERFAMILY PROTEIN"/>
    <property type="match status" value="1"/>
</dbReference>
<reference evidence="3 4" key="1">
    <citation type="submission" date="2017-05" db="EMBL/GenBank/DDBJ databases">
        <title>Functional genome analysis of Paenibacillus pasadenensis strain R16: insights on endophytic life style and antifungal activity.</title>
        <authorList>
            <person name="Passera A."/>
            <person name="Marcolungo L."/>
            <person name="Casati P."/>
            <person name="Brasca M."/>
            <person name="Quaglino F."/>
            <person name="Delledonne M."/>
        </authorList>
    </citation>
    <scope>NUCLEOTIDE SEQUENCE [LARGE SCALE GENOMIC DNA]</scope>
    <source>
        <strain evidence="3 4">R16</strain>
    </source>
</reference>
<keyword evidence="1" id="KW-0560">Oxidoreductase</keyword>
<dbReference type="Pfam" id="PF00248">
    <property type="entry name" value="Aldo_ket_red"/>
    <property type="match status" value="1"/>
</dbReference>
<keyword evidence="4" id="KW-1185">Reference proteome</keyword>
<comment type="caution">
    <text evidence="3">The sequence shown here is derived from an EMBL/GenBank/DDBJ whole genome shotgun (WGS) entry which is preliminary data.</text>
</comment>
<dbReference type="InterPro" id="IPR023210">
    <property type="entry name" value="NADP_OxRdtase_dom"/>
</dbReference>
<dbReference type="GO" id="GO:0005829">
    <property type="term" value="C:cytosol"/>
    <property type="evidence" value="ECO:0007669"/>
    <property type="project" value="TreeGrafter"/>
</dbReference>
<dbReference type="SUPFAM" id="SSF51430">
    <property type="entry name" value="NAD(P)-linked oxidoreductase"/>
    <property type="match status" value="1"/>
</dbReference>
<dbReference type="InterPro" id="IPR050523">
    <property type="entry name" value="AKR_Detox_Biosynth"/>
</dbReference>
<dbReference type="PANTHER" id="PTHR43364">
    <property type="entry name" value="NADH-SPECIFIC METHYLGLYOXAL REDUCTASE-RELATED"/>
    <property type="match status" value="1"/>
</dbReference>
<dbReference type="CDD" id="cd19082">
    <property type="entry name" value="AKR_AKR10A1_2"/>
    <property type="match status" value="1"/>
</dbReference>
<evidence type="ECO:0000259" key="2">
    <source>
        <dbReference type="Pfam" id="PF00248"/>
    </source>
</evidence>
<dbReference type="Proteomes" id="UP000234789">
    <property type="component" value="Unassembled WGS sequence"/>
</dbReference>